<accession>A0ABS6CRN0</accession>
<dbReference type="SMART" id="SM00342">
    <property type="entry name" value="HTH_ARAC"/>
    <property type="match status" value="1"/>
</dbReference>
<gene>
    <name evidence="5" type="ORF">KN815_37750</name>
</gene>
<feature type="domain" description="HTH araC/xylS-type" evidence="4">
    <location>
        <begin position="55"/>
        <end position="157"/>
    </location>
</feature>
<dbReference type="InterPro" id="IPR018060">
    <property type="entry name" value="HTH_AraC"/>
</dbReference>
<protein>
    <submittedName>
        <fullName evidence="5">Helix-turn-helix transcriptional regulator</fullName>
    </submittedName>
</protein>
<dbReference type="PROSITE" id="PS01124">
    <property type="entry name" value="HTH_ARAC_FAMILY_2"/>
    <property type="match status" value="1"/>
</dbReference>
<evidence type="ECO:0000313" key="5">
    <source>
        <dbReference type="EMBL" id="MBU3869604.1"/>
    </source>
</evidence>
<dbReference type="PANTHER" id="PTHR47893:SF1">
    <property type="entry name" value="REGULATORY PROTEIN PCHR"/>
    <property type="match status" value="1"/>
</dbReference>
<dbReference type="PANTHER" id="PTHR47893">
    <property type="entry name" value="REGULATORY PROTEIN PCHR"/>
    <property type="match status" value="1"/>
</dbReference>
<sequence length="169" mass="18934">MRVLMAHAQMIRETVCDLTPTGLWAARGALVELVRGAMRRELDDVEPLLAPALLRAAMEIADQHLTDPELTPTMLARKLNVSVRTLHRAFAAATAGEPVAAYIRRRRLEQARMELAAPRHRPGVSEVATRYQFADGSHFIRAFKAQYGQTPAEFARASSSLDRWLHPLR</sequence>
<keyword evidence="3" id="KW-0804">Transcription</keyword>
<proteinExistence type="predicted"/>
<keyword evidence="1" id="KW-0805">Transcription regulation</keyword>
<evidence type="ECO:0000256" key="1">
    <source>
        <dbReference type="ARBA" id="ARBA00023015"/>
    </source>
</evidence>
<comment type="caution">
    <text evidence="5">The sequence shown here is derived from an EMBL/GenBank/DDBJ whole genome shotgun (WGS) entry which is preliminary data.</text>
</comment>
<keyword evidence="6" id="KW-1185">Reference proteome</keyword>
<keyword evidence="2" id="KW-0238">DNA-binding</keyword>
<name>A0ABS6CRN0_9ACTN</name>
<dbReference type="Pfam" id="PF12833">
    <property type="entry name" value="HTH_18"/>
    <property type="match status" value="1"/>
</dbReference>
<dbReference type="EMBL" id="JAHLEM010000613">
    <property type="protein sequence ID" value="MBU3869604.1"/>
    <property type="molecule type" value="Genomic_DNA"/>
</dbReference>
<evidence type="ECO:0000256" key="3">
    <source>
        <dbReference type="ARBA" id="ARBA00023163"/>
    </source>
</evidence>
<organism evidence="5 6">
    <name type="scientific">Streptomyces niphimycinicus</name>
    <dbReference type="NCBI Taxonomy" id="2842201"/>
    <lineage>
        <taxon>Bacteria</taxon>
        <taxon>Bacillati</taxon>
        <taxon>Actinomycetota</taxon>
        <taxon>Actinomycetes</taxon>
        <taxon>Kitasatosporales</taxon>
        <taxon>Streptomycetaceae</taxon>
        <taxon>Streptomyces</taxon>
    </lineage>
</organism>
<evidence type="ECO:0000259" key="4">
    <source>
        <dbReference type="PROSITE" id="PS01124"/>
    </source>
</evidence>
<dbReference type="InterPro" id="IPR018062">
    <property type="entry name" value="HTH_AraC-typ_CS"/>
</dbReference>
<evidence type="ECO:0000313" key="6">
    <source>
        <dbReference type="Proteomes" id="UP000720508"/>
    </source>
</evidence>
<dbReference type="InterPro" id="IPR053142">
    <property type="entry name" value="PchR_regulatory_protein"/>
</dbReference>
<reference evidence="5 6" key="1">
    <citation type="submission" date="2021-06" db="EMBL/GenBank/DDBJ databases">
        <authorList>
            <person name="Pan X."/>
        </authorList>
    </citation>
    <scope>NUCLEOTIDE SEQUENCE [LARGE SCALE GENOMIC DNA]</scope>
    <source>
        <strain evidence="5 6">4503</strain>
    </source>
</reference>
<dbReference type="PROSITE" id="PS00041">
    <property type="entry name" value="HTH_ARAC_FAMILY_1"/>
    <property type="match status" value="1"/>
</dbReference>
<dbReference type="Proteomes" id="UP000720508">
    <property type="component" value="Unassembled WGS sequence"/>
</dbReference>
<evidence type="ECO:0000256" key="2">
    <source>
        <dbReference type="ARBA" id="ARBA00023125"/>
    </source>
</evidence>